<protein>
    <submittedName>
        <fullName evidence="1">Uncharacterized protein</fullName>
    </submittedName>
</protein>
<dbReference type="PATRIC" id="fig|1051973.4.peg.4961"/>
<reference evidence="1" key="5">
    <citation type="journal article" date="2012" name="Mol. Plant Microbe Interact.">
        <title>pFiD188, the linear virulence plasmid of Rhodococcus fascians D188.</title>
        <authorList>
            <person name="Francis I."/>
            <person name="De Keyser A."/>
            <person name="De Backer P."/>
            <person name="Simon-Mateo C."/>
            <person name="Kalkus J."/>
            <person name="Pertry I."/>
            <person name="Ardiles-Diaz W."/>
            <person name="De Rycke R."/>
            <person name="Vandeputte O.M."/>
            <person name="El Jaziri M."/>
            <person name="Holsters M."/>
            <person name="Vereecke D."/>
        </authorList>
    </citation>
    <scope>NUCLEOTIDE SEQUENCE</scope>
    <source>
        <strain evidence="1">D188</strain>
        <plasmid evidence="1">pFiD188</plasmid>
    </source>
</reference>
<dbReference type="KEGG" id="rfa:A3L23_04919"/>
<accession>G8JYR9</accession>
<sequence length="190" mass="20544">MRGRQLVVVDVHTTGPSFEAHEAFELAAIDGASGRVWDLALPLTSAQLERADSTFLQLSGYHRRRLVEKAQHDALTIGTELAALSDVLAGNTLGGADPEIHAAFLSKVFHRHGVRSRWHHLPADIAALTAGAHGIPATNIPRLEVCCELWNVQLAEFPSALDRAHAVADCFAAFDRRSGRESVSATLRGE</sequence>
<reference evidence="1" key="3">
    <citation type="journal article" date="2011" name="Annu. Rev. Phytopathol.">
        <title>A successful bacterial coup d'etat: how Rhodococcus fascians redirects plant development.</title>
        <authorList>
            <person name="Stes E."/>
            <person name="Vandeputte O.M."/>
            <person name="El Jaziri M."/>
            <person name="Holsters M."/>
            <person name="Vereecke D."/>
        </authorList>
    </citation>
    <scope>NUCLEOTIDE SEQUENCE</scope>
    <source>
        <strain evidence="1">D188</strain>
        <plasmid evidence="1">pFiD188</plasmid>
    </source>
</reference>
<gene>
    <name evidence="1" type="ORF">pFi_054</name>
</gene>
<dbReference type="SUPFAM" id="SSF53098">
    <property type="entry name" value="Ribonuclease H-like"/>
    <property type="match status" value="1"/>
</dbReference>
<dbReference type="AlphaFoldDB" id="G8JYR9"/>
<proteinExistence type="predicted"/>
<reference evidence="1" key="1">
    <citation type="journal article" date="2009" name="Proc. Natl. Acad. Sci. U.S.A.">
        <title>Identification of Rhodococcus fascians cytokinins and their modus operandi to reshape the plant.</title>
        <authorList>
            <person name="Pertry I."/>
            <person name="Vaclavikova K."/>
            <person name="Depuydt S."/>
            <person name="Galuszka P."/>
            <person name="Spichal L."/>
            <person name="Temmerman W."/>
            <person name="Stes E."/>
            <person name="Schmulling T."/>
            <person name="Kakimoto T."/>
            <person name="Van Montagu M.C."/>
            <person name="Strnad M."/>
            <person name="Holsters M."/>
            <person name="Tarkowski P."/>
            <person name="Vereecke D."/>
        </authorList>
    </citation>
    <scope>NUCLEOTIDE SEQUENCE</scope>
    <source>
        <strain evidence="1">D188</strain>
        <plasmid evidence="1">pFiD188</plasmid>
    </source>
</reference>
<evidence type="ECO:0000313" key="1">
    <source>
        <dbReference type="EMBL" id="AET25190.1"/>
    </source>
</evidence>
<name>G8JYR9_RHOFA</name>
<organism evidence="1">
    <name type="scientific">Rhodococcoides fascians D188</name>
    <dbReference type="NCBI Taxonomy" id="1051973"/>
    <lineage>
        <taxon>Bacteria</taxon>
        <taxon>Bacillati</taxon>
        <taxon>Actinomycetota</taxon>
        <taxon>Actinomycetes</taxon>
        <taxon>Mycobacteriales</taxon>
        <taxon>Nocardiaceae</taxon>
        <taxon>Rhodococcoides</taxon>
    </lineage>
</organism>
<reference evidence="1" key="4">
    <citation type="submission" date="2011-06" db="EMBL/GenBank/DDBJ databases">
        <authorList>
            <person name="Vereecke D.M."/>
        </authorList>
    </citation>
    <scope>NUCLEOTIDE SEQUENCE</scope>
    <source>
        <strain evidence="1">D188</strain>
        <plasmid evidence="1">pFiD188</plasmid>
    </source>
</reference>
<dbReference type="InterPro" id="IPR036397">
    <property type="entry name" value="RNaseH_sf"/>
</dbReference>
<keyword evidence="1" id="KW-0614">Plasmid</keyword>
<reference evidence="1" key="2">
    <citation type="journal article" date="2010" name="Mol. Plant Microbe Interact.">
        <title>Rhodococcus fascians impacts plant development through the dynamic fas-mediated production of a cytokinin mix.</title>
        <authorList>
            <person name="Pertry I."/>
            <person name="Vaclavikova K."/>
            <person name="Gemrotova M."/>
            <person name="Spichal L."/>
            <person name="Galuszka P."/>
            <person name="Depuydt S."/>
            <person name="Temmerman W."/>
            <person name="Stes E."/>
            <person name="De Keyser A."/>
            <person name="Riefler M."/>
            <person name="Biondi S."/>
            <person name="Novak O."/>
            <person name="Schmulling T."/>
            <person name="Strnad M."/>
            <person name="Tarkowski P."/>
            <person name="Holsters M."/>
            <person name="Vereecke D."/>
        </authorList>
    </citation>
    <scope>NUCLEOTIDE SEQUENCE</scope>
    <source>
        <strain evidence="1">D188</strain>
        <plasmid evidence="1">pFiD188</plasmid>
    </source>
</reference>
<dbReference type="RefSeq" id="WP_015586108.1">
    <property type="nucleotide sequence ID" value="NC_021080.1"/>
</dbReference>
<dbReference type="GO" id="GO:0003676">
    <property type="term" value="F:nucleic acid binding"/>
    <property type="evidence" value="ECO:0007669"/>
    <property type="project" value="InterPro"/>
</dbReference>
<dbReference type="EMBL" id="JN093097">
    <property type="protein sequence ID" value="AET25190.1"/>
    <property type="molecule type" value="Genomic_DNA"/>
</dbReference>
<geneLocation type="plasmid" evidence="1">
    <name>pFiD188</name>
</geneLocation>
<dbReference type="InterPro" id="IPR012337">
    <property type="entry name" value="RNaseH-like_sf"/>
</dbReference>
<dbReference type="Gene3D" id="3.30.420.10">
    <property type="entry name" value="Ribonuclease H-like superfamily/Ribonuclease H"/>
    <property type="match status" value="1"/>
</dbReference>